<proteinExistence type="predicted"/>
<evidence type="ECO:0000313" key="2">
    <source>
        <dbReference type="EMBL" id="QJD97553.1"/>
    </source>
</evidence>
<protein>
    <recommendedName>
        <fullName evidence="1">Streptomycin biosynthesis protein StrF domain-containing protein</fullName>
    </recommendedName>
</protein>
<dbReference type="InterPro" id="IPR059123">
    <property type="entry name" value="StrF_dom"/>
</dbReference>
<dbReference type="AlphaFoldDB" id="A0A7L5E9K5"/>
<dbReference type="Pfam" id="PF13712">
    <property type="entry name" value="Glyco_tranf_2_5"/>
    <property type="match status" value="1"/>
</dbReference>
<reference evidence="2 3" key="1">
    <citation type="submission" date="2020-04" db="EMBL/GenBank/DDBJ databases">
        <title>Genome sequencing of novel species.</title>
        <authorList>
            <person name="Heo J."/>
            <person name="Kim S.-J."/>
            <person name="Kim J.-S."/>
            <person name="Hong S.-B."/>
            <person name="Kwon S.-W."/>
        </authorList>
    </citation>
    <scope>NUCLEOTIDE SEQUENCE [LARGE SCALE GENOMIC DNA]</scope>
    <source>
        <strain evidence="2 3">F39-2</strain>
    </source>
</reference>
<dbReference type="RefSeq" id="WP_169609831.1">
    <property type="nucleotide sequence ID" value="NZ_CP051682.1"/>
</dbReference>
<keyword evidence="3" id="KW-1185">Reference proteome</keyword>
<dbReference type="KEGG" id="mrob:HH214_17570"/>
<dbReference type="Gene3D" id="3.90.550.10">
    <property type="entry name" value="Spore Coat Polysaccharide Biosynthesis Protein SpsA, Chain A"/>
    <property type="match status" value="1"/>
</dbReference>
<evidence type="ECO:0000259" key="1">
    <source>
        <dbReference type="Pfam" id="PF13712"/>
    </source>
</evidence>
<gene>
    <name evidence="2" type="ORF">HH214_17570</name>
</gene>
<dbReference type="InterPro" id="IPR029044">
    <property type="entry name" value="Nucleotide-diphossugar_trans"/>
</dbReference>
<dbReference type="EMBL" id="CP051682">
    <property type="protein sequence ID" value="QJD97553.1"/>
    <property type="molecule type" value="Genomic_DNA"/>
</dbReference>
<sequence>MISVIICSVSKSLREQILININETIGVEHEVIIIENEVYKYPIAKAYNIGAQKAKYPYLCFSHEDIKFHTQAWGKVLINDFLSSGARLIGVLGCAAKVNNPSSVHLANSGLNRQNHLQRQRDNSVSLVYENPYKETLAEVCTLDGMFIAATKSAWAETKFSEDYLHGFHGYDIDFSIKNFVLGKVVVTYNLLLEHFSFGSFNKGWVDTQRIITEKWKDKLPLLAPKVSQEQEDKAETLNLKDLIAILIDTDYNPLIQLKYIWRHFKRTPFEKVNLYYLRRVILRNKLNNALKNIAKTNHKNDLTVQ</sequence>
<accession>A0A7L5E9K5</accession>
<feature type="domain" description="Streptomycin biosynthesis protein StrF" evidence="1">
    <location>
        <begin position="4"/>
        <end position="206"/>
    </location>
</feature>
<dbReference type="Proteomes" id="UP000503278">
    <property type="component" value="Chromosome"/>
</dbReference>
<organism evidence="2 3">
    <name type="scientific">Mucilaginibacter robiniae</name>
    <dbReference type="NCBI Taxonomy" id="2728022"/>
    <lineage>
        <taxon>Bacteria</taxon>
        <taxon>Pseudomonadati</taxon>
        <taxon>Bacteroidota</taxon>
        <taxon>Sphingobacteriia</taxon>
        <taxon>Sphingobacteriales</taxon>
        <taxon>Sphingobacteriaceae</taxon>
        <taxon>Mucilaginibacter</taxon>
    </lineage>
</organism>
<evidence type="ECO:0000313" key="3">
    <source>
        <dbReference type="Proteomes" id="UP000503278"/>
    </source>
</evidence>
<dbReference type="SUPFAM" id="SSF53448">
    <property type="entry name" value="Nucleotide-diphospho-sugar transferases"/>
    <property type="match status" value="1"/>
</dbReference>
<name>A0A7L5E9K5_9SPHI</name>